<name>A0AAV3XV13_9GAST</name>
<protein>
    <submittedName>
        <fullName evidence="1">Uncharacterized protein</fullName>
    </submittedName>
</protein>
<proteinExistence type="predicted"/>
<organism evidence="1 2">
    <name type="scientific">Plakobranchus ocellatus</name>
    <dbReference type="NCBI Taxonomy" id="259542"/>
    <lineage>
        <taxon>Eukaryota</taxon>
        <taxon>Metazoa</taxon>
        <taxon>Spiralia</taxon>
        <taxon>Lophotrochozoa</taxon>
        <taxon>Mollusca</taxon>
        <taxon>Gastropoda</taxon>
        <taxon>Heterobranchia</taxon>
        <taxon>Euthyneura</taxon>
        <taxon>Panpulmonata</taxon>
        <taxon>Sacoglossa</taxon>
        <taxon>Placobranchoidea</taxon>
        <taxon>Plakobranchidae</taxon>
        <taxon>Plakobranchus</taxon>
    </lineage>
</organism>
<keyword evidence="2" id="KW-1185">Reference proteome</keyword>
<dbReference type="Proteomes" id="UP000735302">
    <property type="component" value="Unassembled WGS sequence"/>
</dbReference>
<dbReference type="AlphaFoldDB" id="A0AAV3XV13"/>
<evidence type="ECO:0000313" key="1">
    <source>
        <dbReference type="EMBL" id="GFN74192.1"/>
    </source>
</evidence>
<gene>
    <name evidence="1" type="ORF">PoB_000069800</name>
</gene>
<reference evidence="1 2" key="1">
    <citation type="journal article" date="2021" name="Elife">
        <title>Chloroplast acquisition without the gene transfer in kleptoplastic sea slugs, Plakobranchus ocellatus.</title>
        <authorList>
            <person name="Maeda T."/>
            <person name="Takahashi S."/>
            <person name="Yoshida T."/>
            <person name="Shimamura S."/>
            <person name="Takaki Y."/>
            <person name="Nagai Y."/>
            <person name="Toyoda A."/>
            <person name="Suzuki Y."/>
            <person name="Arimoto A."/>
            <person name="Ishii H."/>
            <person name="Satoh N."/>
            <person name="Nishiyama T."/>
            <person name="Hasebe M."/>
            <person name="Maruyama T."/>
            <person name="Minagawa J."/>
            <person name="Obokata J."/>
            <person name="Shigenobu S."/>
        </authorList>
    </citation>
    <scope>NUCLEOTIDE SEQUENCE [LARGE SCALE GENOMIC DNA]</scope>
</reference>
<accession>A0AAV3XV13</accession>
<evidence type="ECO:0000313" key="2">
    <source>
        <dbReference type="Proteomes" id="UP000735302"/>
    </source>
</evidence>
<dbReference type="EMBL" id="BLXT01000055">
    <property type="protein sequence ID" value="GFN74192.1"/>
    <property type="molecule type" value="Genomic_DNA"/>
</dbReference>
<comment type="caution">
    <text evidence="1">The sequence shown here is derived from an EMBL/GenBank/DDBJ whole genome shotgun (WGS) entry which is preliminary data.</text>
</comment>
<sequence length="108" mass="12602">MISGRFVKNLLGVSVLDQLQPHLHRSDCYQHRTTSTVIHPYFLPLAKGAMELFRCQDCPMRNLSRQFRENGKGEVRLMCDDCGQHSQEWTILPMCSEEARRPCFRFSL</sequence>